<feature type="region of interest" description="Disordered" evidence="1">
    <location>
        <begin position="1"/>
        <end position="80"/>
    </location>
</feature>
<evidence type="ECO:0000313" key="3">
    <source>
        <dbReference type="Proteomes" id="UP000054560"/>
    </source>
</evidence>
<dbReference type="Proteomes" id="UP000054560">
    <property type="component" value="Unassembled WGS sequence"/>
</dbReference>
<reference evidence="2 3" key="1">
    <citation type="submission" date="2011-02" db="EMBL/GenBank/DDBJ databases">
        <title>The Genome Sequence of Sphaeroforma arctica JP610.</title>
        <authorList>
            <consortium name="The Broad Institute Genome Sequencing Platform"/>
            <person name="Russ C."/>
            <person name="Cuomo C."/>
            <person name="Young S.K."/>
            <person name="Zeng Q."/>
            <person name="Gargeya S."/>
            <person name="Alvarado L."/>
            <person name="Berlin A."/>
            <person name="Chapman S.B."/>
            <person name="Chen Z."/>
            <person name="Freedman E."/>
            <person name="Gellesch M."/>
            <person name="Goldberg J."/>
            <person name="Griggs A."/>
            <person name="Gujja S."/>
            <person name="Heilman E."/>
            <person name="Heiman D."/>
            <person name="Howarth C."/>
            <person name="Mehta T."/>
            <person name="Neiman D."/>
            <person name="Pearson M."/>
            <person name="Roberts A."/>
            <person name="Saif S."/>
            <person name="Shea T."/>
            <person name="Shenoy N."/>
            <person name="Sisk P."/>
            <person name="Stolte C."/>
            <person name="Sykes S."/>
            <person name="White J."/>
            <person name="Yandava C."/>
            <person name="Burger G."/>
            <person name="Gray M.W."/>
            <person name="Holland P.W.H."/>
            <person name="King N."/>
            <person name="Lang F.B.F."/>
            <person name="Roger A.J."/>
            <person name="Ruiz-Trillo I."/>
            <person name="Haas B."/>
            <person name="Nusbaum C."/>
            <person name="Birren B."/>
        </authorList>
    </citation>
    <scope>NUCLEOTIDE SEQUENCE [LARGE SCALE GENOMIC DNA]</scope>
    <source>
        <strain evidence="2 3">JP610</strain>
    </source>
</reference>
<dbReference type="EMBL" id="KQ242104">
    <property type="protein sequence ID" value="KNC80811.1"/>
    <property type="molecule type" value="Genomic_DNA"/>
</dbReference>
<evidence type="ECO:0000256" key="1">
    <source>
        <dbReference type="SAM" id="MobiDB-lite"/>
    </source>
</evidence>
<dbReference type="RefSeq" id="XP_014154713.1">
    <property type="nucleotide sequence ID" value="XM_014299238.1"/>
</dbReference>
<feature type="compositionally biased region" description="Low complexity" evidence="1">
    <location>
        <begin position="44"/>
        <end position="55"/>
    </location>
</feature>
<accession>A0A0L0FW63</accession>
<keyword evidence="3" id="KW-1185">Reference proteome</keyword>
<name>A0A0L0FW63_9EUKA</name>
<organism evidence="2 3">
    <name type="scientific">Sphaeroforma arctica JP610</name>
    <dbReference type="NCBI Taxonomy" id="667725"/>
    <lineage>
        <taxon>Eukaryota</taxon>
        <taxon>Ichthyosporea</taxon>
        <taxon>Ichthyophonida</taxon>
        <taxon>Sphaeroforma</taxon>
    </lineage>
</organism>
<proteinExistence type="predicted"/>
<gene>
    <name evidence="2" type="ORF">SARC_06835</name>
</gene>
<evidence type="ECO:0000313" key="2">
    <source>
        <dbReference type="EMBL" id="KNC80811.1"/>
    </source>
</evidence>
<protein>
    <submittedName>
        <fullName evidence="2">Uncharacterized protein</fullName>
    </submittedName>
</protein>
<sequence length="113" mass="12872">MRPPAEYIRTTRISVRHHFSDTTPRSPRKKKQKLHDVGSSGKKTTTNATTTDTNNFGKRSWTSEDSTEEPTTKRLNDGTIGEQSEFAAILEAMALKHEQQFQILIEQGKLRDQ</sequence>
<dbReference type="GeneID" id="25907339"/>
<dbReference type="AlphaFoldDB" id="A0A0L0FW63"/>